<gene>
    <name evidence="1" type="ORF">F4821DRAFT_225431</name>
</gene>
<dbReference type="EMBL" id="MU394285">
    <property type="protein sequence ID" value="KAI6091715.1"/>
    <property type="molecule type" value="Genomic_DNA"/>
</dbReference>
<keyword evidence="2" id="KW-1185">Reference proteome</keyword>
<dbReference type="Proteomes" id="UP001497680">
    <property type="component" value="Unassembled WGS sequence"/>
</dbReference>
<proteinExistence type="predicted"/>
<organism evidence="1 2">
    <name type="scientific">Hypoxylon rubiginosum</name>
    <dbReference type="NCBI Taxonomy" id="110542"/>
    <lineage>
        <taxon>Eukaryota</taxon>
        <taxon>Fungi</taxon>
        <taxon>Dikarya</taxon>
        <taxon>Ascomycota</taxon>
        <taxon>Pezizomycotina</taxon>
        <taxon>Sordariomycetes</taxon>
        <taxon>Xylariomycetidae</taxon>
        <taxon>Xylariales</taxon>
        <taxon>Hypoxylaceae</taxon>
        <taxon>Hypoxylon</taxon>
    </lineage>
</organism>
<comment type="caution">
    <text evidence="1">The sequence shown here is derived from an EMBL/GenBank/DDBJ whole genome shotgun (WGS) entry which is preliminary data.</text>
</comment>
<evidence type="ECO:0000313" key="1">
    <source>
        <dbReference type="EMBL" id="KAI6091715.1"/>
    </source>
</evidence>
<accession>A0ACC0DGQ7</accession>
<sequence>MLSFTIILLLPFLATLVAAQRIFINQVPAYSSLPTCAEVPLSFIVRDMASGCGDGSKTTSYSCFCTDRSSKMNSIISTAVASRCSTGPISAATEAVEVFASYCGLGNAKYASANTTQAVTAPAYATATVTQTLTPSASTTLPEQTALSPIPSSVAVRLKYGKGRVLCTAMAAVVALGASVA</sequence>
<protein>
    <submittedName>
        <fullName evidence="1">Uncharacterized protein</fullName>
    </submittedName>
</protein>
<reference evidence="1 2" key="1">
    <citation type="journal article" date="2022" name="New Phytol.">
        <title>Ecological generalism drives hyperdiversity of secondary metabolite gene clusters in xylarialean endophytes.</title>
        <authorList>
            <person name="Franco M.E.E."/>
            <person name="Wisecaver J.H."/>
            <person name="Arnold A.E."/>
            <person name="Ju Y.M."/>
            <person name="Slot J.C."/>
            <person name="Ahrendt S."/>
            <person name="Moore L.P."/>
            <person name="Eastman K.E."/>
            <person name="Scott K."/>
            <person name="Konkel Z."/>
            <person name="Mondo S.J."/>
            <person name="Kuo A."/>
            <person name="Hayes R.D."/>
            <person name="Haridas S."/>
            <person name="Andreopoulos B."/>
            <person name="Riley R."/>
            <person name="LaButti K."/>
            <person name="Pangilinan J."/>
            <person name="Lipzen A."/>
            <person name="Amirebrahimi M."/>
            <person name="Yan J."/>
            <person name="Adam C."/>
            <person name="Keymanesh K."/>
            <person name="Ng V."/>
            <person name="Louie K."/>
            <person name="Northen T."/>
            <person name="Drula E."/>
            <person name="Henrissat B."/>
            <person name="Hsieh H.M."/>
            <person name="Youens-Clark K."/>
            <person name="Lutzoni F."/>
            <person name="Miadlikowska J."/>
            <person name="Eastwood D.C."/>
            <person name="Hamelin R.C."/>
            <person name="Grigoriev I.V."/>
            <person name="U'Ren J.M."/>
        </authorList>
    </citation>
    <scope>NUCLEOTIDE SEQUENCE [LARGE SCALE GENOMIC DNA]</scope>
    <source>
        <strain evidence="1 2">ER1909</strain>
    </source>
</reference>
<name>A0ACC0DGQ7_9PEZI</name>
<evidence type="ECO:0000313" key="2">
    <source>
        <dbReference type="Proteomes" id="UP001497680"/>
    </source>
</evidence>